<gene>
    <name evidence="2" type="ORF">EUX98_g7597</name>
</gene>
<dbReference type="EMBL" id="SGPM01000330">
    <property type="protein sequence ID" value="THH26591.1"/>
    <property type="molecule type" value="Genomic_DNA"/>
</dbReference>
<dbReference type="Proteomes" id="UP000308730">
    <property type="component" value="Unassembled WGS sequence"/>
</dbReference>
<protein>
    <submittedName>
        <fullName evidence="2">Uncharacterized protein</fullName>
    </submittedName>
</protein>
<dbReference type="OrthoDB" id="2688840at2759"/>
<evidence type="ECO:0000313" key="3">
    <source>
        <dbReference type="Proteomes" id="UP000308730"/>
    </source>
</evidence>
<dbReference type="AlphaFoldDB" id="A0A4S4MNH5"/>
<comment type="caution">
    <text evidence="2">The sequence shown here is derived from an EMBL/GenBank/DDBJ whole genome shotgun (WGS) entry which is preliminary data.</text>
</comment>
<name>A0A4S4MNH5_9APHY</name>
<feature type="region of interest" description="Disordered" evidence="1">
    <location>
        <begin position="182"/>
        <end position="226"/>
    </location>
</feature>
<organism evidence="2 3">
    <name type="scientific">Antrodiella citrinella</name>
    <dbReference type="NCBI Taxonomy" id="2447956"/>
    <lineage>
        <taxon>Eukaryota</taxon>
        <taxon>Fungi</taxon>
        <taxon>Dikarya</taxon>
        <taxon>Basidiomycota</taxon>
        <taxon>Agaricomycotina</taxon>
        <taxon>Agaricomycetes</taxon>
        <taxon>Polyporales</taxon>
        <taxon>Steccherinaceae</taxon>
        <taxon>Antrodiella</taxon>
    </lineage>
</organism>
<feature type="region of interest" description="Disordered" evidence="1">
    <location>
        <begin position="261"/>
        <end position="344"/>
    </location>
</feature>
<feature type="compositionally biased region" description="Acidic residues" evidence="1">
    <location>
        <begin position="213"/>
        <end position="226"/>
    </location>
</feature>
<accession>A0A4S4MNH5</accession>
<feature type="compositionally biased region" description="Low complexity" evidence="1">
    <location>
        <begin position="17"/>
        <end position="31"/>
    </location>
</feature>
<sequence length="392" mass="42589">MSSTSTRSYYHRRRSHSTSSSGSSRYITSGTWRASHKRSRPNNLLGPSYKDLSSKQPPEKWDVDMWRRGKRARMSLSSPSVFSGAHTVFPPEQASTGLPSTTFTCAFPSTSAAFQFFPGHSHNSFSTSAHASDASLDASMTQLIPRASVDQLRTDAFGELHRSVAESGEGLISRMRDWEVLSKSHHRRRSSSGQQQLPWTRKRSAPGQSWSVDAEESTSTDDELDDDDDIQIISGELSSPVVLSAEGSPSKERAFSLSVMDVDHPPYMNPDNSDRSSSPIDMQFSSISETYSDDDGEDGGSSPPALTHACTNSASSSLISLPLPPPYIPREAQAPSSEYNGPSTVSRTEKAIAALSLALANGAGGLNDYEALRMAEDKTSALDESLIGEMWH</sequence>
<feature type="compositionally biased region" description="Polar residues" evidence="1">
    <location>
        <begin position="334"/>
        <end position="344"/>
    </location>
</feature>
<evidence type="ECO:0000256" key="1">
    <source>
        <dbReference type="SAM" id="MobiDB-lite"/>
    </source>
</evidence>
<feature type="region of interest" description="Disordered" evidence="1">
    <location>
        <begin position="1"/>
        <end position="60"/>
    </location>
</feature>
<evidence type="ECO:0000313" key="2">
    <source>
        <dbReference type="EMBL" id="THH26591.1"/>
    </source>
</evidence>
<keyword evidence="3" id="KW-1185">Reference proteome</keyword>
<feature type="compositionally biased region" description="Polar residues" evidence="1">
    <location>
        <begin position="275"/>
        <end position="290"/>
    </location>
</feature>
<reference evidence="2 3" key="1">
    <citation type="submission" date="2019-02" db="EMBL/GenBank/DDBJ databases">
        <title>Genome sequencing of the rare red list fungi Antrodiella citrinella (Flaviporus citrinellus).</title>
        <authorList>
            <person name="Buettner E."/>
            <person name="Kellner H."/>
        </authorList>
    </citation>
    <scope>NUCLEOTIDE SEQUENCE [LARGE SCALE GENOMIC DNA]</scope>
    <source>
        <strain evidence="2 3">DSM 108506</strain>
    </source>
</reference>
<proteinExistence type="predicted"/>